<evidence type="ECO:0000256" key="1">
    <source>
        <dbReference type="ARBA" id="ARBA00004752"/>
    </source>
</evidence>
<dbReference type="PANTHER" id="PTHR30582">
    <property type="entry name" value="L,D-TRANSPEPTIDASE"/>
    <property type="match status" value="1"/>
</dbReference>
<dbReference type="GO" id="GO:0005576">
    <property type="term" value="C:extracellular region"/>
    <property type="evidence" value="ECO:0007669"/>
    <property type="project" value="TreeGrafter"/>
</dbReference>
<dbReference type="Gene3D" id="2.40.440.10">
    <property type="entry name" value="L,D-transpeptidase catalytic domain-like"/>
    <property type="match status" value="1"/>
</dbReference>
<dbReference type="InterPro" id="IPR036365">
    <property type="entry name" value="PGBD-like_sf"/>
</dbReference>
<dbReference type="Pfam" id="PF03734">
    <property type="entry name" value="YkuD"/>
    <property type="match status" value="1"/>
</dbReference>
<evidence type="ECO:0000256" key="5">
    <source>
        <dbReference type="ARBA" id="ARBA00022801"/>
    </source>
</evidence>
<dbReference type="InterPro" id="IPR002477">
    <property type="entry name" value="Peptidoglycan-bd-like"/>
</dbReference>
<sequence>MLIQKITRPLIKGAVIIFLTVSISAAIDQKIAYADPSLPIISDQGIYTIEVYPRKHQLIIRKHGKVLKTYAVAVGNPSTPTPVGEYKVVAKGKDWGPSFGPRWLGLNVPWGIYGIHGTNKPHSIGQHLSHGCIRMRNNDVMELFKITPLGTKVTIYGHILGDPGHDPRNLAEGDVGGDVQLIQSRLKSAGYFHGVCDGKFRSSTTAALKKFQRDRKLMPNGVVSSKIYQELGLLE</sequence>
<keyword evidence="4" id="KW-0808">Transferase</keyword>
<dbReference type="UniPathway" id="UPA00219"/>
<dbReference type="SUPFAM" id="SSF47090">
    <property type="entry name" value="PGBD-like"/>
    <property type="match status" value="1"/>
</dbReference>
<evidence type="ECO:0000256" key="2">
    <source>
        <dbReference type="ARBA" id="ARBA00005992"/>
    </source>
</evidence>
<dbReference type="GO" id="GO:0018104">
    <property type="term" value="P:peptidoglycan-protein cross-linking"/>
    <property type="evidence" value="ECO:0007669"/>
    <property type="project" value="TreeGrafter"/>
</dbReference>
<accession>A0A220MKP0</accession>
<evidence type="ECO:0000313" key="12">
    <source>
        <dbReference type="Proteomes" id="UP000197781"/>
    </source>
</evidence>
<dbReference type="Gene3D" id="1.10.101.10">
    <property type="entry name" value="PGBD-like superfamily/PGBD"/>
    <property type="match status" value="1"/>
</dbReference>
<dbReference type="PANTHER" id="PTHR30582:SF24">
    <property type="entry name" value="L,D-TRANSPEPTIDASE ERFK_SRFK-RELATED"/>
    <property type="match status" value="1"/>
</dbReference>
<evidence type="ECO:0000256" key="6">
    <source>
        <dbReference type="ARBA" id="ARBA00022960"/>
    </source>
</evidence>
<dbReference type="GO" id="GO:0016757">
    <property type="term" value="F:glycosyltransferase activity"/>
    <property type="evidence" value="ECO:0007669"/>
    <property type="project" value="UniProtKB-KW"/>
</dbReference>
<keyword evidence="6 9" id="KW-0133">Cell shape</keyword>
<dbReference type="InterPro" id="IPR050979">
    <property type="entry name" value="LD-transpeptidase"/>
</dbReference>
<name>A0A220MKP0_9BACL</name>
<dbReference type="PROSITE" id="PS52029">
    <property type="entry name" value="LD_TPASE"/>
    <property type="match status" value="1"/>
</dbReference>
<dbReference type="SUPFAM" id="SSF141523">
    <property type="entry name" value="L,D-transpeptidase catalytic domain-like"/>
    <property type="match status" value="1"/>
</dbReference>
<evidence type="ECO:0000313" key="11">
    <source>
        <dbReference type="EMBL" id="ASJ55704.1"/>
    </source>
</evidence>
<feature type="active site" description="Proton donor/acceptor" evidence="9">
    <location>
        <position position="116"/>
    </location>
</feature>
<dbReference type="GO" id="GO:0071972">
    <property type="term" value="F:peptidoglycan L,D-transpeptidase activity"/>
    <property type="evidence" value="ECO:0007669"/>
    <property type="project" value="TreeGrafter"/>
</dbReference>
<comment type="pathway">
    <text evidence="1 9">Cell wall biogenesis; peptidoglycan biosynthesis.</text>
</comment>
<dbReference type="Pfam" id="PF01471">
    <property type="entry name" value="PG_binding_1"/>
    <property type="match status" value="1"/>
</dbReference>
<dbReference type="AlphaFoldDB" id="A0A220MKP0"/>
<dbReference type="InterPro" id="IPR005490">
    <property type="entry name" value="LD_TPept_cat_dom"/>
</dbReference>
<keyword evidence="8 9" id="KW-0961">Cell wall biogenesis/degradation</keyword>
<protein>
    <recommendedName>
        <fullName evidence="10">L,D-TPase catalytic domain-containing protein</fullName>
    </recommendedName>
</protein>
<dbReference type="EMBL" id="CP018145">
    <property type="protein sequence ID" value="ASJ55704.1"/>
    <property type="molecule type" value="Genomic_DNA"/>
</dbReference>
<dbReference type="CDD" id="cd16913">
    <property type="entry name" value="YkuD_like"/>
    <property type="match status" value="1"/>
</dbReference>
<keyword evidence="7 9" id="KW-0573">Peptidoglycan synthesis</keyword>
<evidence type="ECO:0000256" key="3">
    <source>
        <dbReference type="ARBA" id="ARBA00022676"/>
    </source>
</evidence>
<keyword evidence="5" id="KW-0378">Hydrolase</keyword>
<dbReference type="GO" id="GO:0008360">
    <property type="term" value="P:regulation of cell shape"/>
    <property type="evidence" value="ECO:0007669"/>
    <property type="project" value="UniProtKB-UniRule"/>
</dbReference>
<gene>
    <name evidence="11" type="ORF">BP422_20415</name>
</gene>
<keyword evidence="3" id="KW-0328">Glycosyltransferase</keyword>
<dbReference type="RefSeq" id="WP_088909339.1">
    <property type="nucleotide sequence ID" value="NZ_CP018145.1"/>
</dbReference>
<evidence type="ECO:0000256" key="8">
    <source>
        <dbReference type="ARBA" id="ARBA00023316"/>
    </source>
</evidence>
<dbReference type="KEGG" id="bfm:BP422_20415"/>
<comment type="similarity">
    <text evidence="2">Belongs to the YkuD family.</text>
</comment>
<evidence type="ECO:0000256" key="9">
    <source>
        <dbReference type="PROSITE-ProRule" id="PRU01373"/>
    </source>
</evidence>
<reference evidence="11 12" key="1">
    <citation type="submission" date="2016-11" db="EMBL/GenBank/DDBJ databases">
        <authorList>
            <person name="Jaros S."/>
            <person name="Januszkiewicz K."/>
            <person name="Wedrychowicz H."/>
        </authorList>
    </citation>
    <scope>NUCLEOTIDE SEQUENCE [LARGE SCALE GENOMIC DNA]</scope>
    <source>
        <strain evidence="11 12">NF2</strain>
    </source>
</reference>
<dbReference type="InterPro" id="IPR038063">
    <property type="entry name" value="Transpep_catalytic_dom"/>
</dbReference>
<dbReference type="Proteomes" id="UP000197781">
    <property type="component" value="Chromosome"/>
</dbReference>
<feature type="domain" description="L,D-TPase catalytic" evidence="10">
    <location>
        <begin position="47"/>
        <end position="156"/>
    </location>
</feature>
<dbReference type="InterPro" id="IPR036366">
    <property type="entry name" value="PGBDSf"/>
</dbReference>
<evidence type="ECO:0000256" key="7">
    <source>
        <dbReference type="ARBA" id="ARBA00022984"/>
    </source>
</evidence>
<evidence type="ECO:0000259" key="10">
    <source>
        <dbReference type="PROSITE" id="PS52029"/>
    </source>
</evidence>
<feature type="active site" description="Nucleophile" evidence="9">
    <location>
        <position position="132"/>
    </location>
</feature>
<evidence type="ECO:0000256" key="4">
    <source>
        <dbReference type="ARBA" id="ARBA00022679"/>
    </source>
</evidence>
<proteinExistence type="inferred from homology"/>
<organism evidence="11 12">
    <name type="scientific">Brevibacillus formosus</name>
    <dbReference type="NCBI Taxonomy" id="54913"/>
    <lineage>
        <taxon>Bacteria</taxon>
        <taxon>Bacillati</taxon>
        <taxon>Bacillota</taxon>
        <taxon>Bacilli</taxon>
        <taxon>Bacillales</taxon>
        <taxon>Paenibacillaceae</taxon>
        <taxon>Brevibacillus</taxon>
    </lineage>
</organism>
<dbReference type="GO" id="GO:0071555">
    <property type="term" value="P:cell wall organization"/>
    <property type="evidence" value="ECO:0007669"/>
    <property type="project" value="UniProtKB-UniRule"/>
</dbReference>